<sequence length="221" mass="25369">MSQFLWSLGKLVNDPTTALFQEVRFRVFGSNVDLSATEDEPICSKNTANPKPHYKIPPTSKVILKSSKACDTRDISELIEVKSKSVQVNFERRKHRQVSIQCQNLHHKTCKSTSTSLHIHSLDRSTGESQIVEIKDTETHPQEMKLCQSHYETLLQLQDWEALKQKLNSKKSSKFCQLKAALANLASLLKIEKIESLSPHIHPNEQIITLYKRETWHLVKK</sequence>
<protein>
    <submittedName>
        <fullName evidence="1">Uncharacterized protein</fullName>
    </submittedName>
</protein>
<gene>
    <name evidence="1" type="ORF">APLA_LOCUS2115</name>
</gene>
<organism evidence="1 2">
    <name type="scientific">Arctia plantaginis</name>
    <name type="common">Wood tiger moth</name>
    <name type="synonym">Phalaena plantaginis</name>
    <dbReference type="NCBI Taxonomy" id="874455"/>
    <lineage>
        <taxon>Eukaryota</taxon>
        <taxon>Metazoa</taxon>
        <taxon>Ecdysozoa</taxon>
        <taxon>Arthropoda</taxon>
        <taxon>Hexapoda</taxon>
        <taxon>Insecta</taxon>
        <taxon>Pterygota</taxon>
        <taxon>Neoptera</taxon>
        <taxon>Endopterygota</taxon>
        <taxon>Lepidoptera</taxon>
        <taxon>Glossata</taxon>
        <taxon>Ditrysia</taxon>
        <taxon>Noctuoidea</taxon>
        <taxon>Erebidae</taxon>
        <taxon>Arctiinae</taxon>
        <taxon>Arctia</taxon>
    </lineage>
</organism>
<comment type="caution">
    <text evidence="1">The sequence shown here is derived from an EMBL/GenBank/DDBJ whole genome shotgun (WGS) entry which is preliminary data.</text>
</comment>
<dbReference type="EMBL" id="CADEBC010000159">
    <property type="protein sequence ID" value="CAB3224636.1"/>
    <property type="molecule type" value="Genomic_DNA"/>
</dbReference>
<proteinExistence type="predicted"/>
<evidence type="ECO:0000313" key="2">
    <source>
        <dbReference type="Proteomes" id="UP000494106"/>
    </source>
</evidence>
<keyword evidence="2" id="KW-1185">Reference proteome</keyword>
<name>A0A8S0YXW1_ARCPL</name>
<dbReference type="Proteomes" id="UP000494106">
    <property type="component" value="Unassembled WGS sequence"/>
</dbReference>
<evidence type="ECO:0000313" key="1">
    <source>
        <dbReference type="EMBL" id="CAB3224636.1"/>
    </source>
</evidence>
<reference evidence="1 2" key="1">
    <citation type="submission" date="2020-04" db="EMBL/GenBank/DDBJ databases">
        <authorList>
            <person name="Wallbank WR R."/>
            <person name="Pardo Diaz C."/>
            <person name="Kozak K."/>
            <person name="Martin S."/>
            <person name="Jiggins C."/>
            <person name="Moest M."/>
            <person name="Warren A I."/>
            <person name="Byers J.R.P. K."/>
            <person name="Montejo-Kovacevich G."/>
            <person name="Yen C E."/>
        </authorList>
    </citation>
    <scope>NUCLEOTIDE SEQUENCE [LARGE SCALE GENOMIC DNA]</scope>
</reference>
<dbReference type="AlphaFoldDB" id="A0A8S0YXW1"/>
<accession>A0A8S0YXW1</accession>
<dbReference type="OrthoDB" id="7469714at2759"/>